<evidence type="ECO:0000313" key="2">
    <source>
        <dbReference type="EMBL" id="MCI38265.1"/>
    </source>
</evidence>
<evidence type="ECO:0000256" key="1">
    <source>
        <dbReference type="SAM" id="MobiDB-lite"/>
    </source>
</evidence>
<feature type="compositionally biased region" description="Basic and acidic residues" evidence="1">
    <location>
        <begin position="99"/>
        <end position="113"/>
    </location>
</feature>
<evidence type="ECO:0000313" key="3">
    <source>
        <dbReference type="Proteomes" id="UP000265520"/>
    </source>
</evidence>
<accession>A0A392RRQ1</accession>
<sequence>ETQEISVDNAQPIVPVTNADIAAVLAALKQTTEALQRQNQRLDAQNLKLDALERNQRPRRSNSRSSPRRHHMSATPPPRHDNSHQKCPALERLQQSPQENKKRDRTPPREDRVSPTTKKGNRLNDP</sequence>
<dbReference type="Proteomes" id="UP000265520">
    <property type="component" value="Unassembled WGS sequence"/>
</dbReference>
<organism evidence="2 3">
    <name type="scientific">Trifolium medium</name>
    <dbReference type="NCBI Taxonomy" id="97028"/>
    <lineage>
        <taxon>Eukaryota</taxon>
        <taxon>Viridiplantae</taxon>
        <taxon>Streptophyta</taxon>
        <taxon>Embryophyta</taxon>
        <taxon>Tracheophyta</taxon>
        <taxon>Spermatophyta</taxon>
        <taxon>Magnoliopsida</taxon>
        <taxon>eudicotyledons</taxon>
        <taxon>Gunneridae</taxon>
        <taxon>Pentapetalae</taxon>
        <taxon>rosids</taxon>
        <taxon>fabids</taxon>
        <taxon>Fabales</taxon>
        <taxon>Fabaceae</taxon>
        <taxon>Papilionoideae</taxon>
        <taxon>50 kb inversion clade</taxon>
        <taxon>NPAAA clade</taxon>
        <taxon>Hologalegina</taxon>
        <taxon>IRL clade</taxon>
        <taxon>Trifolieae</taxon>
        <taxon>Trifolium</taxon>
    </lineage>
</organism>
<proteinExistence type="predicted"/>
<protein>
    <submittedName>
        <fullName evidence="2">Uncharacterized protein</fullName>
    </submittedName>
</protein>
<feature type="compositionally biased region" description="Basic residues" evidence="1">
    <location>
        <begin position="57"/>
        <end position="72"/>
    </location>
</feature>
<comment type="caution">
    <text evidence="2">The sequence shown here is derived from an EMBL/GenBank/DDBJ whole genome shotgun (WGS) entry which is preliminary data.</text>
</comment>
<keyword evidence="3" id="KW-1185">Reference proteome</keyword>
<reference evidence="2 3" key="1">
    <citation type="journal article" date="2018" name="Front. Plant Sci.">
        <title>Red Clover (Trifolium pratense) and Zigzag Clover (T. medium) - A Picture of Genomic Similarities and Differences.</title>
        <authorList>
            <person name="Dluhosova J."/>
            <person name="Istvanek J."/>
            <person name="Nedelnik J."/>
            <person name="Repkova J."/>
        </authorList>
    </citation>
    <scope>NUCLEOTIDE SEQUENCE [LARGE SCALE GENOMIC DNA]</scope>
    <source>
        <strain evidence="3">cv. 10/8</strain>
        <tissue evidence="2">Leaf</tissue>
    </source>
</reference>
<feature type="non-terminal residue" evidence="2">
    <location>
        <position position="126"/>
    </location>
</feature>
<dbReference type="AlphaFoldDB" id="A0A392RRQ1"/>
<dbReference type="EMBL" id="LXQA010253838">
    <property type="protein sequence ID" value="MCI38265.1"/>
    <property type="molecule type" value="Genomic_DNA"/>
</dbReference>
<name>A0A392RRQ1_9FABA</name>
<feature type="region of interest" description="Disordered" evidence="1">
    <location>
        <begin position="37"/>
        <end position="126"/>
    </location>
</feature>
<feature type="non-terminal residue" evidence="2">
    <location>
        <position position="1"/>
    </location>
</feature>